<keyword evidence="4" id="KW-1185">Reference proteome</keyword>
<keyword evidence="1" id="KW-0802">TPR repeat</keyword>
<keyword evidence="2" id="KW-0732">Signal</keyword>
<dbReference type="PANTHER" id="PTHR12558">
    <property type="entry name" value="CELL DIVISION CYCLE 16,23,27"/>
    <property type="match status" value="1"/>
</dbReference>
<comment type="caution">
    <text evidence="3">The sequence shown here is derived from an EMBL/GenBank/DDBJ whole genome shotgun (WGS) entry which is preliminary data.</text>
</comment>
<feature type="repeat" description="TPR" evidence="1">
    <location>
        <begin position="146"/>
        <end position="179"/>
    </location>
</feature>
<sequence>MYRLSSAKRYFLALLLLAGFLSGCVTTSDSRFSREADRDDAVDSFVQLGTAYIAQGNTERARTHLERALELDPQSAPALSAMGLVYRSEGETGHAEDAFRKALSNDASYTRGRAYYGAFLYGEGRYQEAREQFRRASENTSYDERSSVFFNLGMAEERLGNLQAAADAYRRSLELGRGDVRSLLALSRTLTDLGEYDRAGAYYGQLTDMMARNPRMVHSPESLLTGIRIARHFGDRDRESSLALQLKNNYPDSVEYQQYRALISNGQ</sequence>
<dbReference type="PANTHER" id="PTHR12558:SF13">
    <property type="entry name" value="CELL DIVISION CYCLE PROTEIN 27 HOMOLOG"/>
    <property type="match status" value="1"/>
</dbReference>
<feature type="repeat" description="TPR" evidence="1">
    <location>
        <begin position="76"/>
        <end position="109"/>
    </location>
</feature>
<feature type="signal peptide" evidence="2">
    <location>
        <begin position="1"/>
        <end position="27"/>
    </location>
</feature>
<dbReference type="PROSITE" id="PS51257">
    <property type="entry name" value="PROKAR_LIPOPROTEIN"/>
    <property type="match status" value="1"/>
</dbReference>
<dbReference type="Pfam" id="PF13181">
    <property type="entry name" value="TPR_8"/>
    <property type="match status" value="1"/>
</dbReference>
<dbReference type="Proteomes" id="UP000231409">
    <property type="component" value="Unassembled WGS sequence"/>
</dbReference>
<evidence type="ECO:0000313" key="4">
    <source>
        <dbReference type="Proteomes" id="UP000231409"/>
    </source>
</evidence>
<dbReference type="Pfam" id="PF13424">
    <property type="entry name" value="TPR_12"/>
    <property type="match status" value="2"/>
</dbReference>
<reference evidence="3 4" key="1">
    <citation type="submission" date="2017-09" db="EMBL/GenBank/DDBJ databases">
        <title>The draft genome sequences of Marinobacter sp. PWS21.</title>
        <authorList>
            <person name="Cao J."/>
        </authorList>
    </citation>
    <scope>NUCLEOTIDE SEQUENCE [LARGE SCALE GENOMIC DNA]</scope>
    <source>
        <strain evidence="3 4">PWS21</strain>
    </source>
</reference>
<dbReference type="AlphaFoldDB" id="A0A2G1UQK4"/>
<protein>
    <submittedName>
        <fullName evidence="3">Type IV pilus biogenesis/stability protein PilW</fullName>
    </submittedName>
</protein>
<organism evidence="3 4">
    <name type="scientific">Marinobacter profundi</name>
    <dbReference type="NCBI Taxonomy" id="2666256"/>
    <lineage>
        <taxon>Bacteria</taxon>
        <taxon>Pseudomonadati</taxon>
        <taxon>Pseudomonadota</taxon>
        <taxon>Gammaproteobacteria</taxon>
        <taxon>Pseudomonadales</taxon>
        <taxon>Marinobacteraceae</taxon>
        <taxon>Marinobacter</taxon>
    </lineage>
</organism>
<dbReference type="InterPro" id="IPR019734">
    <property type="entry name" value="TPR_rpt"/>
</dbReference>
<evidence type="ECO:0000313" key="3">
    <source>
        <dbReference type="EMBL" id="PHQ16791.1"/>
    </source>
</evidence>
<evidence type="ECO:0000256" key="1">
    <source>
        <dbReference type="PROSITE-ProRule" id="PRU00339"/>
    </source>
</evidence>
<dbReference type="SMART" id="SM00028">
    <property type="entry name" value="TPR"/>
    <property type="match status" value="4"/>
</dbReference>
<dbReference type="InterPro" id="IPR011990">
    <property type="entry name" value="TPR-like_helical_dom_sf"/>
</dbReference>
<dbReference type="PROSITE" id="PS50005">
    <property type="entry name" value="TPR"/>
    <property type="match status" value="3"/>
</dbReference>
<dbReference type="RefSeq" id="WP_099613043.1">
    <property type="nucleotide sequence ID" value="NZ_KZ319367.1"/>
</dbReference>
<feature type="repeat" description="TPR" evidence="1">
    <location>
        <begin position="42"/>
        <end position="75"/>
    </location>
</feature>
<evidence type="ECO:0000256" key="2">
    <source>
        <dbReference type="SAM" id="SignalP"/>
    </source>
</evidence>
<name>A0A2G1UQK4_9GAMM</name>
<accession>A0A2G1UQK4</accession>
<feature type="chain" id="PRO_5013692998" evidence="2">
    <location>
        <begin position="28"/>
        <end position="267"/>
    </location>
</feature>
<dbReference type="Gene3D" id="1.25.40.10">
    <property type="entry name" value="Tetratricopeptide repeat domain"/>
    <property type="match status" value="1"/>
</dbReference>
<dbReference type="PROSITE" id="PS50293">
    <property type="entry name" value="TPR_REGION"/>
    <property type="match status" value="1"/>
</dbReference>
<dbReference type="SUPFAM" id="SSF48452">
    <property type="entry name" value="TPR-like"/>
    <property type="match status" value="1"/>
</dbReference>
<dbReference type="InterPro" id="IPR013360">
    <property type="entry name" value="Pilus_4_PilW"/>
</dbReference>
<proteinExistence type="predicted"/>
<dbReference type="EMBL" id="NTFH01000003">
    <property type="protein sequence ID" value="PHQ16791.1"/>
    <property type="molecule type" value="Genomic_DNA"/>
</dbReference>
<dbReference type="NCBIfam" id="TIGR02521">
    <property type="entry name" value="type_IV_pilW"/>
    <property type="match status" value="1"/>
</dbReference>
<gene>
    <name evidence="3" type="ORF">CLH61_02110</name>
</gene>